<dbReference type="AlphaFoldDB" id="C9MQ19"/>
<dbReference type="STRING" id="649761.HMPREF0973_01717"/>
<gene>
    <name evidence="2" type="ORF">HMPREF0973_01717</name>
</gene>
<dbReference type="Proteomes" id="UP000003327">
    <property type="component" value="Unassembled WGS sequence"/>
</dbReference>
<dbReference type="EMBL" id="ACVA01000036">
    <property type="protein sequence ID" value="EEX18521.1"/>
    <property type="molecule type" value="Genomic_DNA"/>
</dbReference>
<dbReference type="HOGENOM" id="CLU_3294601_0_0_10"/>
<accession>C9MQ19</accession>
<evidence type="ECO:0000313" key="3">
    <source>
        <dbReference type="Proteomes" id="UP000003327"/>
    </source>
</evidence>
<keyword evidence="1" id="KW-1133">Transmembrane helix</keyword>
<keyword evidence="1" id="KW-0812">Transmembrane</keyword>
<reference evidence="2 3" key="1">
    <citation type="submission" date="2009-09" db="EMBL/GenBank/DDBJ databases">
        <authorList>
            <person name="Weinstock G."/>
            <person name="Sodergren E."/>
            <person name="Clifton S."/>
            <person name="Fulton L."/>
            <person name="Fulton B."/>
            <person name="Courtney L."/>
            <person name="Fronick C."/>
            <person name="Harrison M."/>
            <person name="Strong C."/>
            <person name="Farmer C."/>
            <person name="Delahaunty K."/>
            <person name="Markovic C."/>
            <person name="Hall O."/>
            <person name="Minx P."/>
            <person name="Tomlinson C."/>
            <person name="Mitreva M."/>
            <person name="Nelson J."/>
            <person name="Hou S."/>
            <person name="Wollam A."/>
            <person name="Pepin K.H."/>
            <person name="Johnson M."/>
            <person name="Bhonagiri V."/>
            <person name="Nash W.E."/>
            <person name="Warren W."/>
            <person name="Chinwalla A."/>
            <person name="Mardis E.R."/>
            <person name="Wilson R.K."/>
        </authorList>
    </citation>
    <scope>NUCLEOTIDE SEQUENCE [LARGE SCALE GENOMIC DNA]</scope>
    <source>
        <strain evidence="2 3">F0319</strain>
    </source>
</reference>
<proteinExistence type="predicted"/>
<name>C9MQ19_9BACT</name>
<keyword evidence="1" id="KW-0472">Membrane</keyword>
<protein>
    <submittedName>
        <fullName evidence="2">Uncharacterized protein</fullName>
    </submittedName>
</protein>
<evidence type="ECO:0000313" key="2">
    <source>
        <dbReference type="EMBL" id="EEX18521.1"/>
    </source>
</evidence>
<organism evidence="2 3">
    <name type="scientific">Prevotella veroralis F0319</name>
    <dbReference type="NCBI Taxonomy" id="649761"/>
    <lineage>
        <taxon>Bacteria</taxon>
        <taxon>Pseudomonadati</taxon>
        <taxon>Bacteroidota</taxon>
        <taxon>Bacteroidia</taxon>
        <taxon>Bacteroidales</taxon>
        <taxon>Prevotellaceae</taxon>
        <taxon>Prevotella</taxon>
    </lineage>
</organism>
<sequence>MPLVRGRGTGTCTIIGLSSFSYSTILIIYAKIVILFKSDK</sequence>
<comment type="caution">
    <text evidence="2">The sequence shown here is derived from an EMBL/GenBank/DDBJ whole genome shotgun (WGS) entry which is preliminary data.</text>
</comment>
<keyword evidence="3" id="KW-1185">Reference proteome</keyword>
<feature type="transmembrane region" description="Helical" evidence="1">
    <location>
        <begin position="12"/>
        <end position="36"/>
    </location>
</feature>
<evidence type="ECO:0000256" key="1">
    <source>
        <dbReference type="SAM" id="Phobius"/>
    </source>
</evidence>